<name>A0A135HNK3_9HYPH</name>
<dbReference type="EMBL" id="LNTU01000041">
    <property type="protein sequence ID" value="KXF74716.1"/>
    <property type="molecule type" value="Genomic_DNA"/>
</dbReference>
<evidence type="ECO:0000313" key="2">
    <source>
        <dbReference type="Proteomes" id="UP000070107"/>
    </source>
</evidence>
<protein>
    <submittedName>
        <fullName evidence="1">Uncharacterized protein</fullName>
    </submittedName>
</protein>
<comment type="caution">
    <text evidence="1">The sequence shown here is derived from an EMBL/GenBank/DDBJ whole genome shotgun (WGS) entry which is preliminary data.</text>
</comment>
<sequence length="62" mass="6754">MHLAFGMMLRIQTATSDVFTDDVSFRTSAKITAMVDIGGAKLPCRAKGVRDSVLRGKCKRPP</sequence>
<evidence type="ECO:0000313" key="1">
    <source>
        <dbReference type="EMBL" id="KXF74716.1"/>
    </source>
</evidence>
<gene>
    <name evidence="1" type="ORF">ATN84_22745</name>
</gene>
<dbReference type="Proteomes" id="UP000070107">
    <property type="component" value="Unassembled WGS sequence"/>
</dbReference>
<proteinExistence type="predicted"/>
<organism evidence="1 2">
    <name type="scientific">Paramesorhizobium deserti</name>
    <dbReference type="NCBI Taxonomy" id="1494590"/>
    <lineage>
        <taxon>Bacteria</taxon>
        <taxon>Pseudomonadati</taxon>
        <taxon>Pseudomonadota</taxon>
        <taxon>Alphaproteobacteria</taxon>
        <taxon>Hyphomicrobiales</taxon>
        <taxon>Phyllobacteriaceae</taxon>
        <taxon>Paramesorhizobium</taxon>
    </lineage>
</organism>
<keyword evidence="2" id="KW-1185">Reference proteome</keyword>
<reference evidence="1 2" key="1">
    <citation type="submission" date="2015-11" db="EMBL/GenBank/DDBJ databases">
        <title>Draft genome sequence of Paramesorhizobium deserti A-3-E, a strain highly resistant to diverse beta-lactam antibiotics.</title>
        <authorList>
            <person name="Lv R."/>
            <person name="Yang X."/>
            <person name="Fang N."/>
            <person name="Guo J."/>
            <person name="Luo X."/>
            <person name="Peng F."/>
            <person name="Yang R."/>
            <person name="Cui Y."/>
            <person name="Fang C."/>
            <person name="Song Y."/>
        </authorList>
    </citation>
    <scope>NUCLEOTIDE SEQUENCE [LARGE SCALE GENOMIC DNA]</scope>
    <source>
        <strain evidence="1 2">A-3-E</strain>
    </source>
</reference>
<dbReference type="AlphaFoldDB" id="A0A135HNK3"/>
<accession>A0A135HNK3</accession>